<name>M6UWL3_9LEPT</name>
<dbReference type="RefSeq" id="WP_004478227.1">
    <property type="nucleotide sequence ID" value="NZ_AHOQ02000011.1"/>
</dbReference>
<evidence type="ECO:0000313" key="2">
    <source>
        <dbReference type="Proteomes" id="UP000012160"/>
    </source>
</evidence>
<dbReference type="EMBL" id="AHOQ02000011">
    <property type="protein sequence ID" value="EMO47131.1"/>
    <property type="molecule type" value="Genomic_DNA"/>
</dbReference>
<accession>M6UWL3</accession>
<dbReference type="AlphaFoldDB" id="M6UWL3"/>
<reference evidence="1 2" key="1">
    <citation type="submission" date="2013-01" db="EMBL/GenBank/DDBJ databases">
        <authorList>
            <person name="Harkins D.M."/>
            <person name="Durkin A.S."/>
            <person name="Brinkac L.M."/>
            <person name="Haft D.H."/>
            <person name="Selengut J.D."/>
            <person name="Sanka R."/>
            <person name="DePew J."/>
            <person name="Purushe J."/>
            <person name="Matthias M.A."/>
            <person name="Vinetz J.M."/>
            <person name="Sutton G.G."/>
            <person name="Nierman W.C."/>
            <person name="Fouts D.E."/>
        </authorList>
    </citation>
    <scope>NUCLEOTIDE SEQUENCE [LARGE SCALE GENOMIC DNA]</scope>
    <source>
        <strain evidence="1 2">ZUN179</strain>
    </source>
</reference>
<evidence type="ECO:0000313" key="1">
    <source>
        <dbReference type="EMBL" id="EMO47131.1"/>
    </source>
</evidence>
<proteinExistence type="predicted"/>
<dbReference type="Proteomes" id="UP000012160">
    <property type="component" value="Unassembled WGS sequence"/>
</dbReference>
<gene>
    <name evidence="1" type="ORF">LEP1GSC187_1030</name>
</gene>
<protein>
    <submittedName>
        <fullName evidence="1">Uncharacterized protein</fullName>
    </submittedName>
</protein>
<comment type="caution">
    <text evidence="1">The sequence shown here is derived from an EMBL/GenBank/DDBJ whole genome shotgun (WGS) entry which is preliminary data.</text>
</comment>
<organism evidence="1 2">
    <name type="scientific">Leptospira santarosai str. ZUN179</name>
    <dbReference type="NCBI Taxonomy" id="1049985"/>
    <lineage>
        <taxon>Bacteria</taxon>
        <taxon>Pseudomonadati</taxon>
        <taxon>Spirochaetota</taxon>
        <taxon>Spirochaetia</taxon>
        <taxon>Leptospirales</taxon>
        <taxon>Leptospiraceae</taxon>
        <taxon>Leptospira</taxon>
    </lineage>
</organism>
<sequence length="82" mass="9626">MTQTLLEKFLFPFQSLRSGFFTSVSFGSIQKTKFIFRNYWSSVFKEIPLLTVSVVKRNENRPFDSVRITVLGFESVALFYKK</sequence>